<protein>
    <submittedName>
        <fullName evidence="1">Uncharacterized protein</fullName>
    </submittedName>
</protein>
<accession>A0A9D4FDK9</accession>
<gene>
    <name evidence="1" type="ORF">DPMN_148204</name>
</gene>
<keyword evidence="2" id="KW-1185">Reference proteome</keyword>
<comment type="caution">
    <text evidence="1">The sequence shown here is derived from an EMBL/GenBank/DDBJ whole genome shotgun (WGS) entry which is preliminary data.</text>
</comment>
<name>A0A9D4FDK9_DREPO</name>
<proteinExistence type="predicted"/>
<dbReference type="AlphaFoldDB" id="A0A9D4FDK9"/>
<sequence>MLDVQTAAIILTAIAFSIQRSSGSQRSVRYYKQPQEPSSSIQDGCYVRCSVEHTDIETAGVRIASNACTCTKLGIEWLLTNSSEYNPEYQYLTKTAMNTSSIQR</sequence>
<evidence type="ECO:0000313" key="1">
    <source>
        <dbReference type="EMBL" id="KAH3794666.1"/>
    </source>
</evidence>
<evidence type="ECO:0000313" key="2">
    <source>
        <dbReference type="Proteomes" id="UP000828390"/>
    </source>
</evidence>
<reference evidence="1" key="2">
    <citation type="submission" date="2020-11" db="EMBL/GenBank/DDBJ databases">
        <authorList>
            <person name="McCartney M.A."/>
            <person name="Auch B."/>
            <person name="Kono T."/>
            <person name="Mallez S."/>
            <person name="Becker A."/>
            <person name="Gohl D.M."/>
            <person name="Silverstein K.A.T."/>
            <person name="Koren S."/>
            <person name="Bechman K.B."/>
            <person name="Herman A."/>
            <person name="Abrahante J.E."/>
            <person name="Garbe J."/>
        </authorList>
    </citation>
    <scope>NUCLEOTIDE SEQUENCE</scope>
    <source>
        <strain evidence="1">Duluth1</strain>
        <tissue evidence="1">Whole animal</tissue>
    </source>
</reference>
<dbReference type="Proteomes" id="UP000828390">
    <property type="component" value="Unassembled WGS sequence"/>
</dbReference>
<reference evidence="1" key="1">
    <citation type="journal article" date="2019" name="bioRxiv">
        <title>The Genome of the Zebra Mussel, Dreissena polymorpha: A Resource for Invasive Species Research.</title>
        <authorList>
            <person name="McCartney M.A."/>
            <person name="Auch B."/>
            <person name="Kono T."/>
            <person name="Mallez S."/>
            <person name="Zhang Y."/>
            <person name="Obille A."/>
            <person name="Becker A."/>
            <person name="Abrahante J.E."/>
            <person name="Garbe J."/>
            <person name="Badalamenti J.P."/>
            <person name="Herman A."/>
            <person name="Mangelson H."/>
            <person name="Liachko I."/>
            <person name="Sullivan S."/>
            <person name="Sone E.D."/>
            <person name="Koren S."/>
            <person name="Silverstein K.A.T."/>
            <person name="Beckman K.B."/>
            <person name="Gohl D.M."/>
        </authorList>
    </citation>
    <scope>NUCLEOTIDE SEQUENCE</scope>
    <source>
        <strain evidence="1">Duluth1</strain>
        <tissue evidence="1">Whole animal</tissue>
    </source>
</reference>
<organism evidence="1 2">
    <name type="scientific">Dreissena polymorpha</name>
    <name type="common">Zebra mussel</name>
    <name type="synonym">Mytilus polymorpha</name>
    <dbReference type="NCBI Taxonomy" id="45954"/>
    <lineage>
        <taxon>Eukaryota</taxon>
        <taxon>Metazoa</taxon>
        <taxon>Spiralia</taxon>
        <taxon>Lophotrochozoa</taxon>
        <taxon>Mollusca</taxon>
        <taxon>Bivalvia</taxon>
        <taxon>Autobranchia</taxon>
        <taxon>Heteroconchia</taxon>
        <taxon>Euheterodonta</taxon>
        <taxon>Imparidentia</taxon>
        <taxon>Neoheterodontei</taxon>
        <taxon>Myida</taxon>
        <taxon>Dreissenoidea</taxon>
        <taxon>Dreissenidae</taxon>
        <taxon>Dreissena</taxon>
    </lineage>
</organism>
<dbReference type="EMBL" id="JAIWYP010000007">
    <property type="protein sequence ID" value="KAH3794666.1"/>
    <property type="molecule type" value="Genomic_DNA"/>
</dbReference>